<organism evidence="6">
    <name type="scientific">Pseudomonas saudimassiliensis</name>
    <dbReference type="NCBI Taxonomy" id="1461581"/>
    <lineage>
        <taxon>Bacteria</taxon>
        <taxon>Pseudomonadati</taxon>
        <taxon>Pseudomonadota</taxon>
        <taxon>Gammaproteobacteria</taxon>
        <taxon>Pseudomonadales</taxon>
        <taxon>Pseudomonadaceae</taxon>
        <taxon>Pseudomonas</taxon>
    </lineage>
</organism>
<dbReference type="OrthoDB" id="9797151at2"/>
<evidence type="ECO:0000256" key="2">
    <source>
        <dbReference type="ARBA" id="ARBA00005254"/>
    </source>
</evidence>
<dbReference type="Pfam" id="PF00378">
    <property type="entry name" value="ECH_1"/>
    <property type="match status" value="1"/>
</dbReference>
<keyword evidence="3" id="KW-0576">Peroxisome</keyword>
<comment type="similarity">
    <text evidence="2">Belongs to the enoyl-CoA hydratase/isomerase family.</text>
</comment>
<evidence type="ECO:0000256" key="1">
    <source>
        <dbReference type="ARBA" id="ARBA00004275"/>
    </source>
</evidence>
<name>A0A078MLA1_9PSED</name>
<dbReference type="Gene3D" id="3.90.226.10">
    <property type="entry name" value="2-enoyl-CoA Hydratase, Chain A, domain 1"/>
    <property type="match status" value="1"/>
</dbReference>
<keyword evidence="4 6" id="KW-0413">Isomerase</keyword>
<dbReference type="SUPFAM" id="SSF52096">
    <property type="entry name" value="ClpP/crotonase"/>
    <property type="match status" value="1"/>
</dbReference>
<evidence type="ECO:0000256" key="5">
    <source>
        <dbReference type="SAM" id="Coils"/>
    </source>
</evidence>
<reference evidence="6" key="1">
    <citation type="submission" date="2014-07" db="EMBL/GenBank/DDBJ databases">
        <authorList>
            <person name="Urmite Genomes Urmite Genomes"/>
        </authorList>
    </citation>
    <scope>NUCLEOTIDE SEQUENCE</scope>
    <source>
        <strain evidence="6">12M76_air</strain>
    </source>
</reference>
<evidence type="ECO:0000256" key="3">
    <source>
        <dbReference type="ARBA" id="ARBA00023140"/>
    </source>
</evidence>
<feature type="coiled-coil region" evidence="5">
    <location>
        <begin position="203"/>
        <end position="237"/>
    </location>
</feature>
<dbReference type="EMBL" id="LM997413">
    <property type="protein sequence ID" value="CEA06157.1"/>
    <property type="molecule type" value="Genomic_DNA"/>
</dbReference>
<evidence type="ECO:0000313" key="6">
    <source>
        <dbReference type="EMBL" id="CEA06157.1"/>
    </source>
</evidence>
<evidence type="ECO:0000256" key="4">
    <source>
        <dbReference type="ARBA" id="ARBA00023235"/>
    </source>
</evidence>
<dbReference type="InterPro" id="IPR051053">
    <property type="entry name" value="ECH/Chromodomain_protein"/>
</dbReference>
<comment type="subcellular location">
    <subcellularLocation>
        <location evidence="1">Peroxisome</location>
    </subcellularLocation>
</comment>
<dbReference type="Gene3D" id="1.10.12.10">
    <property type="entry name" value="Lyase 2-enoyl-coa Hydratase, Chain A, domain 2"/>
    <property type="match status" value="1"/>
</dbReference>
<dbReference type="InterPro" id="IPR001753">
    <property type="entry name" value="Enoyl-CoA_hydra/iso"/>
</dbReference>
<dbReference type="CDD" id="cd06558">
    <property type="entry name" value="crotonase-like"/>
    <property type="match status" value="1"/>
</dbReference>
<dbReference type="InterPro" id="IPR029045">
    <property type="entry name" value="ClpP/crotonase-like_dom_sf"/>
</dbReference>
<dbReference type="RefSeq" id="WP_044500406.1">
    <property type="nucleotide sequence ID" value="NZ_LK391969.1"/>
</dbReference>
<dbReference type="PATRIC" id="fig|1461581.3.peg.2499"/>
<sequence>MSDLITELHGGILTLTLSRPDKKNALTNAMYGALADGLERAEAEAAIRVVVFQADGEIFSAGNDLGEFAQQSTGNGPAVRHVERFLKNLARASKPVMAAVQGKAVGVGTTMLLHCDYVLLAEDAELIAPFINLALVPEAGSSLLMPLRIGHVRAFEMFALGEPVVARDAHAWGLANRIVARDELRAETRRIAELLADKPAGALALAKGLLRNTDQVLEQMERESGIFSAQLRSAEAKEAFQAFAEKRKPDFSKLSAG</sequence>
<protein>
    <submittedName>
        <fullName evidence="6">Enoyl-CoA hydratase/isomerase family protein</fullName>
    </submittedName>
</protein>
<proteinExistence type="inferred from homology"/>
<dbReference type="PANTHER" id="PTHR43684">
    <property type="match status" value="1"/>
</dbReference>
<gene>
    <name evidence="6" type="ORF">BN1049_02534</name>
</gene>
<keyword evidence="5" id="KW-0175">Coiled coil</keyword>
<dbReference type="PANTHER" id="PTHR43684:SF1">
    <property type="entry name" value="ENOYL-COA DELTA ISOMERASE 2"/>
    <property type="match status" value="1"/>
</dbReference>
<dbReference type="InterPro" id="IPR014748">
    <property type="entry name" value="Enoyl-CoA_hydra_C"/>
</dbReference>
<dbReference type="AlphaFoldDB" id="A0A078MLA1"/>
<dbReference type="GO" id="GO:0004165">
    <property type="term" value="F:delta(3)-delta(2)-enoyl-CoA isomerase activity"/>
    <property type="evidence" value="ECO:0007669"/>
    <property type="project" value="UniProtKB-ARBA"/>
</dbReference>
<accession>A0A078MLA1</accession>
<dbReference type="EMBL" id="LK391969">
    <property type="protein sequence ID" value="CEF27582.1"/>
    <property type="molecule type" value="Genomic_DNA"/>
</dbReference>